<proteinExistence type="predicted"/>
<dbReference type="RefSeq" id="WP_193375108.1">
    <property type="nucleotide sequence ID" value="NZ_JBGBYD010000002.1"/>
</dbReference>
<sequence length="132" mass="14871">MVMLLMPDGPSVERALQRVPIAALRVARNFQWWGISDLDEVAVAYRPAREPITTELIEVEFNPKHLDGAAFLKLTQAPPLAQQRTKSVRRTRYLQAAFPHVASRSRKGVTDGGPAQVFEVTRRLTPRDQRGI</sequence>
<reference evidence="1 2" key="1">
    <citation type="submission" date="2024-07" db="EMBL/GenBank/DDBJ databases">
        <title>Genomic Encyclopedia of Type Strains, Phase V (KMG-V): Genome sequencing to study the core and pangenomes of soil and plant-associated prokaryotes.</title>
        <authorList>
            <person name="Whitman W."/>
        </authorList>
    </citation>
    <scope>NUCLEOTIDE SEQUENCE [LARGE SCALE GENOMIC DNA]</scope>
    <source>
        <strain evidence="1 2">USDA 222</strain>
    </source>
</reference>
<gene>
    <name evidence="1" type="ORF">ABH992_005572</name>
</gene>
<evidence type="ECO:0000313" key="1">
    <source>
        <dbReference type="EMBL" id="MEY9473173.1"/>
    </source>
</evidence>
<accession>A0ABV4GMK9</accession>
<dbReference type="Proteomes" id="UP001565474">
    <property type="component" value="Unassembled WGS sequence"/>
</dbReference>
<dbReference type="EMBL" id="JBGBZN010000002">
    <property type="protein sequence ID" value="MEY9473173.1"/>
    <property type="molecule type" value="Genomic_DNA"/>
</dbReference>
<organism evidence="1 2">
    <name type="scientific">Bradyrhizobium yuanmingense</name>
    <dbReference type="NCBI Taxonomy" id="108015"/>
    <lineage>
        <taxon>Bacteria</taxon>
        <taxon>Pseudomonadati</taxon>
        <taxon>Pseudomonadota</taxon>
        <taxon>Alphaproteobacteria</taxon>
        <taxon>Hyphomicrobiales</taxon>
        <taxon>Nitrobacteraceae</taxon>
        <taxon>Bradyrhizobium</taxon>
    </lineage>
</organism>
<protein>
    <submittedName>
        <fullName evidence="1">Uncharacterized protein</fullName>
    </submittedName>
</protein>
<keyword evidence="2" id="KW-1185">Reference proteome</keyword>
<comment type="caution">
    <text evidence="1">The sequence shown here is derived from an EMBL/GenBank/DDBJ whole genome shotgun (WGS) entry which is preliminary data.</text>
</comment>
<name>A0ABV4GMK9_9BRAD</name>
<evidence type="ECO:0000313" key="2">
    <source>
        <dbReference type="Proteomes" id="UP001565474"/>
    </source>
</evidence>